<gene>
    <name evidence="1" type="ORF">ZEAMMB73_Zm00001d015320</name>
</gene>
<accession>A0A1D6H199</accession>
<dbReference type="AlphaFoldDB" id="A0A1D6H199"/>
<proteinExistence type="predicted"/>
<protein>
    <submittedName>
        <fullName evidence="1">Uncharacterized protein</fullName>
    </submittedName>
</protein>
<dbReference type="InParanoid" id="A0A1D6H199"/>
<evidence type="ECO:0000313" key="1">
    <source>
        <dbReference type="EMBL" id="AQK68656.1"/>
    </source>
</evidence>
<reference evidence="1" key="1">
    <citation type="submission" date="2015-12" db="EMBL/GenBank/DDBJ databases">
        <title>Update maize B73 reference genome by single molecule sequencing technologies.</title>
        <authorList>
            <consortium name="Maize Genome Sequencing Project"/>
            <person name="Ware D."/>
        </authorList>
    </citation>
    <scope>NUCLEOTIDE SEQUENCE</scope>
    <source>
        <tissue evidence="1">Seedling</tissue>
    </source>
</reference>
<organism evidence="1">
    <name type="scientific">Zea mays</name>
    <name type="common">Maize</name>
    <dbReference type="NCBI Taxonomy" id="4577"/>
    <lineage>
        <taxon>Eukaryota</taxon>
        <taxon>Viridiplantae</taxon>
        <taxon>Streptophyta</taxon>
        <taxon>Embryophyta</taxon>
        <taxon>Tracheophyta</taxon>
        <taxon>Spermatophyta</taxon>
        <taxon>Magnoliopsida</taxon>
        <taxon>Liliopsida</taxon>
        <taxon>Poales</taxon>
        <taxon>Poaceae</taxon>
        <taxon>PACMAD clade</taxon>
        <taxon>Panicoideae</taxon>
        <taxon>Andropogonodae</taxon>
        <taxon>Andropogoneae</taxon>
        <taxon>Tripsacinae</taxon>
        <taxon>Zea</taxon>
    </lineage>
</organism>
<dbReference type="EMBL" id="CM000781">
    <property type="protein sequence ID" value="AQK68656.1"/>
    <property type="molecule type" value="Genomic_DNA"/>
</dbReference>
<sequence>MLSQSTTLSAPPSPQGLLSLSASSFAPPAWVDDLLALTLAEGQGHSPAPARAMPSPPTSTLRVALLDTCNAIAARLHRLHRRNLLARPSHSPARSSRWKRRYSVIVQLPTHKDFEQTRLSIINTFLFRVSS</sequence>
<name>A0A1D6H199_MAIZE</name>